<dbReference type="SUPFAM" id="SSF53659">
    <property type="entry name" value="Isocitrate/Isopropylmalate dehydrogenase-like"/>
    <property type="match status" value="1"/>
</dbReference>
<feature type="region of interest" description="Disordered" evidence="11">
    <location>
        <begin position="1"/>
        <end position="33"/>
    </location>
</feature>
<comment type="caution">
    <text evidence="12">The sequence shown here is derived from an EMBL/GenBank/DDBJ whole genome shotgun (WGS) entry which is preliminary data.</text>
</comment>
<name>A0ABQ4G1J0_9ACTN</name>
<dbReference type="PANTHER" id="PTHR30100">
    <property type="entry name" value="FATTY ACID/PHOSPHOLIPID SYNTHESIS PROTEIN PLSX"/>
    <property type="match status" value="1"/>
</dbReference>
<dbReference type="HAMAP" id="MF_00019">
    <property type="entry name" value="PlsX"/>
    <property type="match status" value="1"/>
</dbReference>
<evidence type="ECO:0000256" key="7">
    <source>
        <dbReference type="ARBA" id="ARBA00023264"/>
    </source>
</evidence>
<evidence type="ECO:0000256" key="6">
    <source>
        <dbReference type="ARBA" id="ARBA00023209"/>
    </source>
</evidence>
<comment type="function">
    <text evidence="10">Catalyzes the reversible formation of acyl-phosphate (acyl-PO(4)) from acyl-[acyl-carrier-protein] (acyl-ACP). This enzyme utilizes acyl-ACP as fatty acyl donor, but not acyl-CoA.</text>
</comment>
<dbReference type="NCBIfam" id="TIGR00182">
    <property type="entry name" value="plsX"/>
    <property type="match status" value="1"/>
</dbReference>
<dbReference type="InterPro" id="IPR012281">
    <property type="entry name" value="Phospholipid_synth_PlsX-like"/>
</dbReference>
<comment type="similarity">
    <text evidence="10">Belongs to the PlsX family.</text>
</comment>
<dbReference type="Proteomes" id="UP000603904">
    <property type="component" value="Unassembled WGS sequence"/>
</dbReference>
<keyword evidence="7 10" id="KW-1208">Phospholipid metabolism</keyword>
<dbReference type="Gene3D" id="3.40.718.10">
    <property type="entry name" value="Isopropylmalate Dehydrogenase"/>
    <property type="match status" value="1"/>
</dbReference>
<evidence type="ECO:0000256" key="9">
    <source>
        <dbReference type="ARBA" id="ARBA00046608"/>
    </source>
</evidence>
<comment type="catalytic activity">
    <reaction evidence="1 10">
        <text>a fatty acyl-[ACP] + phosphate = an acyl phosphate + holo-[ACP]</text>
        <dbReference type="Rhea" id="RHEA:42292"/>
        <dbReference type="Rhea" id="RHEA-COMP:9685"/>
        <dbReference type="Rhea" id="RHEA-COMP:14125"/>
        <dbReference type="ChEBI" id="CHEBI:43474"/>
        <dbReference type="ChEBI" id="CHEBI:59918"/>
        <dbReference type="ChEBI" id="CHEBI:64479"/>
        <dbReference type="ChEBI" id="CHEBI:138651"/>
        <dbReference type="EC" id="2.3.1.274"/>
    </reaction>
</comment>
<keyword evidence="13" id="KW-1185">Reference proteome</keyword>
<evidence type="ECO:0000256" key="10">
    <source>
        <dbReference type="HAMAP-Rule" id="MF_00019"/>
    </source>
</evidence>
<dbReference type="InterPro" id="IPR003664">
    <property type="entry name" value="FA_synthesis"/>
</dbReference>
<dbReference type="EC" id="2.3.1.274" evidence="8 10"/>
<dbReference type="EMBL" id="BOOC01000017">
    <property type="protein sequence ID" value="GIH40936.1"/>
    <property type="molecule type" value="Genomic_DNA"/>
</dbReference>
<evidence type="ECO:0000256" key="4">
    <source>
        <dbReference type="ARBA" id="ARBA00022679"/>
    </source>
</evidence>
<gene>
    <name evidence="12" type="primary">plsX_1</name>
    <name evidence="10" type="synonym">plsX</name>
    <name evidence="12" type="ORF">Mco01_39360</name>
</gene>
<comment type="pathway">
    <text evidence="10">Lipid metabolism; phospholipid metabolism.</text>
</comment>
<evidence type="ECO:0000313" key="13">
    <source>
        <dbReference type="Proteomes" id="UP000603904"/>
    </source>
</evidence>
<keyword evidence="6 10" id="KW-0594">Phospholipid biosynthesis</keyword>
<keyword evidence="2 10" id="KW-0963">Cytoplasm</keyword>
<evidence type="ECO:0000256" key="11">
    <source>
        <dbReference type="SAM" id="MobiDB-lite"/>
    </source>
</evidence>
<dbReference type="PANTHER" id="PTHR30100:SF1">
    <property type="entry name" value="PHOSPHATE ACYLTRANSFERASE"/>
    <property type="match status" value="1"/>
</dbReference>
<dbReference type="PIRSF" id="PIRSF002465">
    <property type="entry name" value="Phsphlp_syn_PlsX"/>
    <property type="match status" value="1"/>
</dbReference>
<evidence type="ECO:0000313" key="12">
    <source>
        <dbReference type="EMBL" id="GIH40936.1"/>
    </source>
</evidence>
<proteinExistence type="inferred from homology"/>
<protein>
    <recommendedName>
        <fullName evidence="8 10">Phosphate acyltransferase</fullName>
        <ecNumber evidence="8 10">2.3.1.274</ecNumber>
    </recommendedName>
    <alternativeName>
        <fullName evidence="10">Acyl-ACP phosphotransacylase</fullName>
    </alternativeName>
    <alternativeName>
        <fullName evidence="10">Acyl-[acyl-carrier-protein]--phosphate acyltransferase</fullName>
    </alternativeName>
    <alternativeName>
        <fullName evidence="10">Phosphate-acyl-ACP acyltransferase</fullName>
    </alternativeName>
</protein>
<evidence type="ECO:0000256" key="8">
    <source>
        <dbReference type="ARBA" id="ARBA00024069"/>
    </source>
</evidence>
<keyword evidence="12" id="KW-0012">Acyltransferase</keyword>
<comment type="subcellular location">
    <subcellularLocation>
        <location evidence="10">Cytoplasm</location>
    </subcellularLocation>
    <text evidence="10">Associated with the membrane possibly through PlsY.</text>
</comment>
<evidence type="ECO:0000256" key="3">
    <source>
        <dbReference type="ARBA" id="ARBA00022516"/>
    </source>
</evidence>
<sequence>MDPEFEPYEPEESGRPAGGTESGEADEDEETEDAIAQEIGELIRRDDRTPQPVVLDAMGGDHGPAEVVRGAVQAHREHGVQIVLVGQAGVVRRQLAALGAAGEIDVAHAADVVPMTERGAGAIARTGSSLAVGFDLVRQGAGGAFVSAGSTGAVAACAVARLGTAPPVLRPALAVALPSATGGATVLIDAGATADPTAEMISQFALLGASYAQLVLAVPDPSVGLLSIGSEPGKGNRLTRRAEELLRWLPFRFHGNVEGDDVLAGTVDVIVTDGFTGNVVLKNVEGTVRATLRLLAETGAASSEALREVAGRYDPETHGGAALLGLTGTVVVAHGSSRAPTIARACVVARDLAEGQVVARVRDHLAVRPVP</sequence>
<dbReference type="GO" id="GO:0016746">
    <property type="term" value="F:acyltransferase activity"/>
    <property type="evidence" value="ECO:0007669"/>
    <property type="project" value="UniProtKB-KW"/>
</dbReference>
<organism evidence="12 13">
    <name type="scientific">Microbispora corallina</name>
    <dbReference type="NCBI Taxonomy" id="83302"/>
    <lineage>
        <taxon>Bacteria</taxon>
        <taxon>Bacillati</taxon>
        <taxon>Actinomycetota</taxon>
        <taxon>Actinomycetes</taxon>
        <taxon>Streptosporangiales</taxon>
        <taxon>Streptosporangiaceae</taxon>
        <taxon>Microbispora</taxon>
    </lineage>
</organism>
<keyword evidence="5 10" id="KW-0443">Lipid metabolism</keyword>
<comment type="subunit">
    <text evidence="9 10">Homodimer. Probably interacts with PlsY.</text>
</comment>
<reference evidence="12 13" key="1">
    <citation type="submission" date="2021-01" db="EMBL/GenBank/DDBJ databases">
        <title>Whole genome shotgun sequence of Microbispora corallina NBRC 16416.</title>
        <authorList>
            <person name="Komaki H."/>
            <person name="Tamura T."/>
        </authorList>
    </citation>
    <scope>NUCLEOTIDE SEQUENCE [LARGE SCALE GENOMIC DNA]</scope>
    <source>
        <strain evidence="12 13">NBRC 16416</strain>
    </source>
</reference>
<evidence type="ECO:0000256" key="1">
    <source>
        <dbReference type="ARBA" id="ARBA00001232"/>
    </source>
</evidence>
<dbReference type="Pfam" id="PF02504">
    <property type="entry name" value="FA_synthesis"/>
    <property type="match status" value="1"/>
</dbReference>
<keyword evidence="4 10" id="KW-0808">Transferase</keyword>
<feature type="compositionally biased region" description="Acidic residues" evidence="11">
    <location>
        <begin position="23"/>
        <end position="33"/>
    </location>
</feature>
<accession>A0ABQ4G1J0</accession>
<evidence type="ECO:0000256" key="5">
    <source>
        <dbReference type="ARBA" id="ARBA00023098"/>
    </source>
</evidence>
<evidence type="ECO:0000256" key="2">
    <source>
        <dbReference type="ARBA" id="ARBA00022490"/>
    </source>
</evidence>
<keyword evidence="3 10" id="KW-0444">Lipid biosynthesis</keyword>
<feature type="compositionally biased region" description="Acidic residues" evidence="11">
    <location>
        <begin position="1"/>
        <end position="11"/>
    </location>
</feature>